<name>A0A8S9ZGZ7_9BILA</name>
<evidence type="ECO:0000256" key="1">
    <source>
        <dbReference type="SAM" id="Phobius"/>
    </source>
</evidence>
<dbReference type="InterPro" id="IPR006954">
    <property type="entry name" value="Mlt-10-like"/>
</dbReference>
<keyword evidence="1" id="KW-0472">Membrane</keyword>
<feature type="transmembrane region" description="Helical" evidence="1">
    <location>
        <begin position="597"/>
        <end position="620"/>
    </location>
</feature>
<dbReference type="AlphaFoldDB" id="A0A8S9ZGZ7"/>
<feature type="transmembrane region" description="Helical" evidence="1">
    <location>
        <begin position="669"/>
        <end position="695"/>
    </location>
</feature>
<keyword evidence="4" id="KW-1185">Reference proteome</keyword>
<evidence type="ECO:0000256" key="2">
    <source>
        <dbReference type="SAM" id="SignalP"/>
    </source>
</evidence>
<dbReference type="EMBL" id="JABEBT010000101">
    <property type="protein sequence ID" value="KAF7632511.1"/>
    <property type="molecule type" value="Genomic_DNA"/>
</dbReference>
<feature type="transmembrane region" description="Helical" evidence="1">
    <location>
        <begin position="627"/>
        <end position="649"/>
    </location>
</feature>
<protein>
    <submittedName>
        <fullName evidence="3">Uncharacterized protein</fullName>
    </submittedName>
</protein>
<feature type="chain" id="PRO_5035767394" evidence="2">
    <location>
        <begin position="24"/>
        <end position="784"/>
    </location>
</feature>
<accession>A0A8S9ZGZ7</accession>
<organism evidence="3 4">
    <name type="scientific">Meloidogyne graminicola</name>
    <dbReference type="NCBI Taxonomy" id="189291"/>
    <lineage>
        <taxon>Eukaryota</taxon>
        <taxon>Metazoa</taxon>
        <taxon>Ecdysozoa</taxon>
        <taxon>Nematoda</taxon>
        <taxon>Chromadorea</taxon>
        <taxon>Rhabditida</taxon>
        <taxon>Tylenchina</taxon>
        <taxon>Tylenchomorpha</taxon>
        <taxon>Tylenchoidea</taxon>
        <taxon>Meloidogynidae</taxon>
        <taxon>Meloidogyninae</taxon>
        <taxon>Meloidogyne</taxon>
    </lineage>
</organism>
<sequence length="784" mass="89199">MKIFLKILLIYLIIISQQFNIYSRIIIVDDKIIETKKLNNKQINNKALPNEKQKQKNREEFAKKVQNVPIKDDHVETIFQHWADQAYSSLFAAIANQRLKTLKKPIRDDFGNCSKHATNIPLHAKCLSELFKGNFKEKNVNEKKNGKLSRLERYKDKKYFVQRASLIEMRNKLFQKLMEESNKNQIKQPKKKLLIKEKNLINSTKNNSKDHPTISTTNFLQTNQPKIIKLKNFNGLHSPSMSRLSPLGRIARDLMKKVLKAKGRHEKDIIPWQKTVERLRDSAKRRKELKKNFNEGEDTEIGQLTYRGLKRQGIFGDDEDLNDIAENPQKIFKFLEKLRSENFTKKKKKEPVGRLVQMLREGIKLGYALAGHNASEIDNKTMRMVSPRFFSVTAEDDPEYNDTNLTSIPSIINTIGGPIGFSSKDQQMWLDLILEASGVLESAKKIEEELNATSKIGNLTSSEIVLPKQFNNTLYEKEIRAKDGTPLFFTKDNITDVADESEIKKFEIFEHLQNSFNKQQLKDMNRTGYSLLTKDQLIMLYGKNSSYDDPKLFQRFASLNKSTLLSLIQNDIHKLAQLKSFKITPKKSSNNRRKRQAIVLSPISFTPFINTFIVNTPLILSPLIFSPLVLAPVVLGPLVLSPTIFVPLILSPRLLSPFILSPSAFDPFILSPIALNPFILTPGAFIPFVLSPFLLSPFILSPQVFTPVILSPLALTPFILTPAAASPLVLSPFVLSPIIYSPMFLSALVLSPYALSPVIHSPLIAFSVILSPKMNNLKKISYGK</sequence>
<reference evidence="3" key="1">
    <citation type="journal article" date="2020" name="Ecol. Evol.">
        <title>Genome structure and content of the rice root-knot nematode (Meloidogyne graminicola).</title>
        <authorList>
            <person name="Phan N.T."/>
            <person name="Danchin E.G.J."/>
            <person name="Klopp C."/>
            <person name="Perfus-Barbeoch L."/>
            <person name="Kozlowski D.K."/>
            <person name="Koutsovoulos G.D."/>
            <person name="Lopez-Roques C."/>
            <person name="Bouchez O."/>
            <person name="Zahm M."/>
            <person name="Besnard G."/>
            <person name="Bellafiore S."/>
        </authorList>
    </citation>
    <scope>NUCLEOTIDE SEQUENCE</scope>
    <source>
        <strain evidence="3">VN-18</strain>
    </source>
</reference>
<proteinExistence type="predicted"/>
<keyword evidence="1" id="KW-1133">Transmembrane helix</keyword>
<dbReference type="PANTHER" id="PTHR21523">
    <property type="match status" value="1"/>
</dbReference>
<keyword evidence="1" id="KW-0812">Transmembrane</keyword>
<evidence type="ECO:0000313" key="3">
    <source>
        <dbReference type="EMBL" id="KAF7632511.1"/>
    </source>
</evidence>
<evidence type="ECO:0000313" key="4">
    <source>
        <dbReference type="Proteomes" id="UP000605970"/>
    </source>
</evidence>
<dbReference type="Pfam" id="PF04870">
    <property type="entry name" value="Moulting_cycle"/>
    <property type="match status" value="1"/>
</dbReference>
<dbReference type="OrthoDB" id="5917548at2759"/>
<feature type="transmembrane region" description="Helical" evidence="1">
    <location>
        <begin position="707"/>
        <end position="730"/>
    </location>
</feature>
<dbReference type="Proteomes" id="UP000605970">
    <property type="component" value="Unassembled WGS sequence"/>
</dbReference>
<feature type="transmembrane region" description="Helical" evidence="1">
    <location>
        <begin position="750"/>
        <end position="770"/>
    </location>
</feature>
<feature type="signal peptide" evidence="2">
    <location>
        <begin position="1"/>
        <end position="23"/>
    </location>
</feature>
<comment type="caution">
    <text evidence="3">The sequence shown here is derived from an EMBL/GenBank/DDBJ whole genome shotgun (WGS) entry which is preliminary data.</text>
</comment>
<gene>
    <name evidence="3" type="ORF">Mgra_00008108</name>
</gene>
<dbReference type="PANTHER" id="PTHR21523:SF37">
    <property type="entry name" value="MLT-TEN (MLT-10) RELATED"/>
    <property type="match status" value="1"/>
</dbReference>
<keyword evidence="2" id="KW-0732">Signal</keyword>